<evidence type="ECO:0000313" key="2">
    <source>
        <dbReference type="Proteomes" id="UP000001603"/>
    </source>
</evidence>
<protein>
    <submittedName>
        <fullName evidence="1">Uncharacterized protein</fullName>
    </submittedName>
</protein>
<organism evidence="1 2">
    <name type="scientific">Photobacterium angustum (strain S14 / CCUG 15956)</name>
    <name type="common">Vibrio sp. (strain S14 / CCUG 15956)</name>
    <dbReference type="NCBI Taxonomy" id="314292"/>
    <lineage>
        <taxon>Bacteria</taxon>
        <taxon>Pseudomonadati</taxon>
        <taxon>Pseudomonadota</taxon>
        <taxon>Gammaproteobacteria</taxon>
        <taxon>Vibrionales</taxon>
        <taxon>Vibrionaceae</taxon>
        <taxon>Photobacterium</taxon>
    </lineage>
</organism>
<dbReference type="Pfam" id="PF09618">
    <property type="entry name" value="Cas_Csy4"/>
    <property type="match status" value="1"/>
</dbReference>
<dbReference type="NCBIfam" id="TIGR02563">
    <property type="entry name" value="cas_Csy4"/>
    <property type="match status" value="1"/>
</dbReference>
<dbReference type="AlphaFoldDB" id="Q1ZP94"/>
<dbReference type="CDD" id="cd09739">
    <property type="entry name" value="Cas6_I-F"/>
    <property type="match status" value="1"/>
</dbReference>
<comment type="caution">
    <text evidence="1">The sequence shown here is derived from an EMBL/GenBank/DDBJ whole genome shotgun (WGS) entry which is preliminary data.</text>
</comment>
<dbReference type="HOGENOM" id="CLU_1348156_0_0_6"/>
<gene>
    <name evidence="1" type="ORF">VAS14_17471</name>
</gene>
<dbReference type="InterPro" id="IPR042564">
    <property type="entry name" value="CRISPR-Cas6/Csy4_sf"/>
</dbReference>
<dbReference type="InterPro" id="IPR013396">
    <property type="entry name" value="CRISPR-assoc_prot_Csy4"/>
</dbReference>
<reference evidence="1 2" key="1">
    <citation type="journal article" date="2009" name="Proc. Natl. Acad. Sci. U.S.A.">
        <title>The genomic basis of trophic strategy in marine bacteria.</title>
        <authorList>
            <person name="Lauro F.M."/>
            <person name="McDougald D."/>
            <person name="Thomas T."/>
            <person name="Williams T.J."/>
            <person name="Egan S."/>
            <person name="Rice S."/>
            <person name="DeMaere M.Z."/>
            <person name="Ting L."/>
            <person name="Ertan H."/>
            <person name="Johnson J."/>
            <person name="Ferriera S."/>
            <person name="Lapidus A."/>
            <person name="Anderson I."/>
            <person name="Kyrpides N."/>
            <person name="Munk A.C."/>
            <person name="Detter C."/>
            <person name="Han C.S."/>
            <person name="Brown M.V."/>
            <person name="Robb F.T."/>
            <person name="Kjelleberg S."/>
            <person name="Cavicchioli R."/>
        </authorList>
    </citation>
    <scope>NUCLEOTIDE SEQUENCE [LARGE SCALE GENOMIC DNA]</scope>
    <source>
        <strain evidence="1 2">S14</strain>
    </source>
</reference>
<dbReference type="GO" id="GO:0004519">
    <property type="term" value="F:endonuclease activity"/>
    <property type="evidence" value="ECO:0007669"/>
    <property type="project" value="InterPro"/>
</dbReference>
<accession>Q1ZP94</accession>
<dbReference type="EMBL" id="AAOJ01000004">
    <property type="protein sequence ID" value="EAS64066.1"/>
    <property type="molecule type" value="Genomic_DNA"/>
</dbReference>
<dbReference type="GO" id="GO:0043571">
    <property type="term" value="P:maintenance of CRISPR repeat elements"/>
    <property type="evidence" value="ECO:0007669"/>
    <property type="project" value="InterPro"/>
</dbReference>
<proteinExistence type="predicted"/>
<dbReference type="eggNOG" id="ENOG5030VQF">
    <property type="taxonomic scope" value="Bacteria"/>
</dbReference>
<evidence type="ECO:0000313" key="1">
    <source>
        <dbReference type="EMBL" id="EAS64066.1"/>
    </source>
</evidence>
<dbReference type="Gene3D" id="3.30.70.2540">
    <property type="entry name" value="CRISPR-associated endoribonuclease Cas6/Csy4"/>
    <property type="match status" value="1"/>
</dbReference>
<name>Q1ZP94_PHOAS</name>
<sequence length="203" mass="23619">MVERYYVVIRYLVNDIDLGLVAGRCVNILHGVLLSKKNQYSGIGVSFPKWSNSSLGNEIAFVSYDRHALDYLTQQPYFEMMMNEKIFLISNVNTVPKELPEVSFRRNQNIAKCFTGEKRRRLQRAKRRAEERGEIFEPVKVHQSREVELFHSVFMNSKKSGQKFLLHIQRYPSPDIFIETYNSYGFSTNRSHQGTVPDLSSLT</sequence>
<dbReference type="OrthoDB" id="6104063at2"/>
<dbReference type="RefSeq" id="WP_005370442.1">
    <property type="nucleotide sequence ID" value="NZ_CH902601.1"/>
</dbReference>
<dbReference type="Proteomes" id="UP000001603">
    <property type="component" value="Unassembled WGS sequence"/>
</dbReference>